<dbReference type="InterPro" id="IPR016166">
    <property type="entry name" value="FAD-bd_PCMH"/>
</dbReference>
<proteinExistence type="inferred from homology"/>
<reference evidence="6" key="1">
    <citation type="journal article" date="2019" name="Int. J. Syst. Evol. Microbiol.">
        <title>The Global Catalogue of Microorganisms (GCM) 10K type strain sequencing project: providing services to taxonomists for standard genome sequencing and annotation.</title>
        <authorList>
            <consortium name="The Broad Institute Genomics Platform"/>
            <consortium name="The Broad Institute Genome Sequencing Center for Infectious Disease"/>
            <person name="Wu L."/>
            <person name="Ma J."/>
        </authorList>
    </citation>
    <scope>NUCLEOTIDE SEQUENCE [LARGE SCALE GENOMIC DNA]</scope>
    <source>
        <strain evidence="6">NBRC 102520</strain>
    </source>
</reference>
<evidence type="ECO:0000313" key="5">
    <source>
        <dbReference type="EMBL" id="GLR89515.1"/>
    </source>
</evidence>
<dbReference type="Gene3D" id="3.30.43.10">
    <property type="entry name" value="Uridine Diphospho-n-acetylenolpyruvylglucosamine Reductase, domain 2"/>
    <property type="match status" value="1"/>
</dbReference>
<dbReference type="InterPro" id="IPR016169">
    <property type="entry name" value="FAD-bd_PCMH_sub2"/>
</dbReference>
<dbReference type="InterPro" id="IPR051264">
    <property type="entry name" value="FAD-oxidored/transferase_4"/>
</dbReference>
<keyword evidence="6" id="KW-1185">Reference proteome</keyword>
<dbReference type="SUPFAM" id="SSF55103">
    <property type="entry name" value="FAD-linked oxidases, C-terminal domain"/>
    <property type="match status" value="1"/>
</dbReference>
<feature type="domain" description="FAD-binding PCMH-type" evidence="4">
    <location>
        <begin position="52"/>
        <end position="233"/>
    </location>
</feature>
<dbReference type="InterPro" id="IPR016167">
    <property type="entry name" value="FAD-bd_PCMH_sub1"/>
</dbReference>
<protein>
    <submittedName>
        <fullName evidence="5">Oxidoreductase</fullName>
    </submittedName>
</protein>
<dbReference type="InterPro" id="IPR006094">
    <property type="entry name" value="Oxid_FAD_bind_N"/>
</dbReference>
<keyword evidence="3" id="KW-0274">FAD</keyword>
<dbReference type="PANTHER" id="PTHR43716">
    <property type="entry name" value="D-2-HYDROXYGLUTARATE DEHYDROGENASE, MITOCHONDRIAL"/>
    <property type="match status" value="1"/>
</dbReference>
<keyword evidence="2" id="KW-0285">Flavoprotein</keyword>
<dbReference type="SUPFAM" id="SSF56176">
    <property type="entry name" value="FAD-binding/transporter-associated domain-like"/>
    <property type="match status" value="1"/>
</dbReference>
<dbReference type="Pfam" id="PF02913">
    <property type="entry name" value="FAD-oxidase_C"/>
    <property type="match status" value="1"/>
</dbReference>
<dbReference type="InterPro" id="IPR036318">
    <property type="entry name" value="FAD-bd_PCMH-like_sf"/>
</dbReference>
<evidence type="ECO:0000256" key="1">
    <source>
        <dbReference type="ARBA" id="ARBA00008000"/>
    </source>
</evidence>
<dbReference type="Proteomes" id="UP001156905">
    <property type="component" value="Unassembled WGS sequence"/>
</dbReference>
<dbReference type="Gene3D" id="3.30.70.2190">
    <property type="match status" value="1"/>
</dbReference>
<gene>
    <name evidence="5" type="ORF">GCM10007857_62280</name>
</gene>
<dbReference type="Gene3D" id="1.10.45.10">
    <property type="entry name" value="Vanillyl-alcohol Oxidase, Chain A, domain 4"/>
    <property type="match status" value="1"/>
</dbReference>
<evidence type="ECO:0000259" key="4">
    <source>
        <dbReference type="PROSITE" id="PS51387"/>
    </source>
</evidence>
<evidence type="ECO:0000256" key="3">
    <source>
        <dbReference type="ARBA" id="ARBA00022827"/>
    </source>
</evidence>
<dbReference type="InterPro" id="IPR016171">
    <property type="entry name" value="Vanillyl_alc_oxidase_C-sub2"/>
</dbReference>
<evidence type="ECO:0000313" key="6">
    <source>
        <dbReference type="Proteomes" id="UP001156905"/>
    </source>
</evidence>
<dbReference type="PROSITE" id="PS51387">
    <property type="entry name" value="FAD_PCMH"/>
    <property type="match status" value="1"/>
</dbReference>
<dbReference type="Gene3D" id="3.30.70.2740">
    <property type="match status" value="1"/>
</dbReference>
<accession>A0ABQ6B9B1</accession>
<comment type="similarity">
    <text evidence="1">Belongs to the FAD-binding oxidoreductase/transferase type 4 family.</text>
</comment>
<dbReference type="InterPro" id="IPR016164">
    <property type="entry name" value="FAD-linked_Oxase-like_C"/>
</dbReference>
<name>A0ABQ6B9B1_9BRAD</name>
<comment type="caution">
    <text evidence="5">The sequence shown here is derived from an EMBL/GenBank/DDBJ whole genome shotgun (WGS) entry which is preliminary data.</text>
</comment>
<dbReference type="Gene3D" id="3.30.465.10">
    <property type="match status" value="1"/>
</dbReference>
<dbReference type="RefSeq" id="WP_284271726.1">
    <property type="nucleotide sequence ID" value="NZ_BSOW01000026.1"/>
</dbReference>
<dbReference type="InterPro" id="IPR004113">
    <property type="entry name" value="FAD-bd_oxidored_4_C"/>
</dbReference>
<dbReference type="EMBL" id="BSOW01000026">
    <property type="protein sequence ID" value="GLR89515.1"/>
    <property type="molecule type" value="Genomic_DNA"/>
</dbReference>
<organism evidence="5 6">
    <name type="scientific">Bradyrhizobium iriomotense</name>
    <dbReference type="NCBI Taxonomy" id="441950"/>
    <lineage>
        <taxon>Bacteria</taxon>
        <taxon>Pseudomonadati</taxon>
        <taxon>Pseudomonadota</taxon>
        <taxon>Alphaproteobacteria</taxon>
        <taxon>Hyphomicrobiales</taxon>
        <taxon>Nitrobacteraceae</taxon>
        <taxon>Bradyrhizobium</taxon>
    </lineage>
</organism>
<dbReference type="Pfam" id="PF01565">
    <property type="entry name" value="FAD_binding_4"/>
    <property type="match status" value="1"/>
</dbReference>
<evidence type="ECO:0000256" key="2">
    <source>
        <dbReference type="ARBA" id="ARBA00022630"/>
    </source>
</evidence>
<dbReference type="PANTHER" id="PTHR43716:SF2">
    <property type="entry name" value="BLL6224 PROTEIN"/>
    <property type="match status" value="1"/>
</dbReference>
<sequence length="491" mass="52833">MPGAALPIDPSVPGAPVTAAILDNLRRIVGDKGLILEEHDKQPFVTEWRGTLVGKAAAIVRPANTAEVSAVVKLCYDNGIAIVPQGGNTGLMGGATPWPTHRGILLSLGRMNHVLNVDPVGYSMTVEAGCILETIQETAAHHDRFFPLSLGSQGSCMIGGNLSTNAGGVQVLRYGNARNLVLGLEVVLPNGEVWDGLRALKKDNTGYDLKNLFMGAEGTLGIITKAVLKLWPAPKDVCTAWLAIRDPQAAIEILSEAYGASDDNVGSCELMSRAGIDMVLRHIPGTQDPLKAETPWYLLLEWSSSRPRLDGSAGMSEKMEQFLADQLEAGRVLDAVIAQTQAQSRNMWRIRESKAEANRAEGPSLSYDVSVAISRIPEFIDKGLKAVLDILPTIRPYPLGHIGDGNLHFSFMGPIGMDRATLAQYSAAITRAVNDLVASMGGSISAEHGIGIEKIDELSHYRSKTELDVMRTIKRALDPKNIMNPGKILRL</sequence>